<proteinExistence type="predicted"/>
<keyword evidence="3" id="KW-1185">Reference proteome</keyword>
<protein>
    <submittedName>
        <fullName evidence="2">Uncharacterized protein</fullName>
    </submittedName>
</protein>
<evidence type="ECO:0000313" key="3">
    <source>
        <dbReference type="Proteomes" id="UP000002852"/>
    </source>
</evidence>
<dbReference type="Ensembl" id="ENSXMAT00000031671.1">
    <property type="protein sequence ID" value="ENSXMAP00000020677.1"/>
    <property type="gene ID" value="ENSXMAG00000023970.1"/>
</dbReference>
<sequence length="136" mass="15522">MVLLRGYLPLVCPHQRVTLVMSSHTFHKTILISFMCNDSVISRTNFGGLPVLMILFITFASWPLSREFNSLTSSKRLTQRTNKEQTSRMRPMAKSDREESKARKSAVYLRNSRFTPTLHHTPVGLNLVVCGQSCKH</sequence>
<evidence type="ECO:0000313" key="2">
    <source>
        <dbReference type="Ensembl" id="ENSXMAP00000020677.1"/>
    </source>
</evidence>
<feature type="region of interest" description="Disordered" evidence="1">
    <location>
        <begin position="75"/>
        <end position="103"/>
    </location>
</feature>
<feature type="compositionally biased region" description="Basic and acidic residues" evidence="1">
    <location>
        <begin position="81"/>
        <end position="102"/>
    </location>
</feature>
<organism evidence="2 3">
    <name type="scientific">Xiphophorus maculatus</name>
    <name type="common">Southern platyfish</name>
    <name type="synonym">Platypoecilus maculatus</name>
    <dbReference type="NCBI Taxonomy" id="8083"/>
    <lineage>
        <taxon>Eukaryota</taxon>
        <taxon>Metazoa</taxon>
        <taxon>Chordata</taxon>
        <taxon>Craniata</taxon>
        <taxon>Vertebrata</taxon>
        <taxon>Euteleostomi</taxon>
        <taxon>Actinopterygii</taxon>
        <taxon>Neopterygii</taxon>
        <taxon>Teleostei</taxon>
        <taxon>Neoteleostei</taxon>
        <taxon>Acanthomorphata</taxon>
        <taxon>Ovalentaria</taxon>
        <taxon>Atherinomorphae</taxon>
        <taxon>Cyprinodontiformes</taxon>
        <taxon>Poeciliidae</taxon>
        <taxon>Poeciliinae</taxon>
        <taxon>Xiphophorus</taxon>
    </lineage>
</organism>
<reference evidence="3" key="2">
    <citation type="journal article" date="2013" name="Nat. Genet.">
        <title>The genome of the platyfish, Xiphophorus maculatus, provides insights into evolutionary adaptation and several complex traits.</title>
        <authorList>
            <person name="Schartl M."/>
            <person name="Walter R.B."/>
            <person name="Shen Y."/>
            <person name="Garcia T."/>
            <person name="Catchen J."/>
            <person name="Amores A."/>
            <person name="Braasch I."/>
            <person name="Chalopin D."/>
            <person name="Volff J.N."/>
            <person name="Lesch K.P."/>
            <person name="Bisazza A."/>
            <person name="Minx P."/>
            <person name="Hillier L."/>
            <person name="Wilson R.K."/>
            <person name="Fuerstenberg S."/>
            <person name="Boore J."/>
            <person name="Searle S."/>
            <person name="Postlethwait J.H."/>
            <person name="Warren W.C."/>
        </authorList>
    </citation>
    <scope>NUCLEOTIDE SEQUENCE [LARGE SCALE GENOMIC DNA]</scope>
    <source>
        <strain evidence="3">JP 163 A</strain>
    </source>
</reference>
<reference evidence="2" key="4">
    <citation type="submission" date="2025-09" db="UniProtKB">
        <authorList>
            <consortium name="Ensembl"/>
        </authorList>
    </citation>
    <scope>IDENTIFICATION</scope>
    <source>
        <strain evidence="2">JP 163 A</strain>
    </source>
</reference>
<dbReference type="Proteomes" id="UP000002852">
    <property type="component" value="Unassembled WGS sequence"/>
</dbReference>
<accession>A0A3B5PQH8</accession>
<reference evidence="3" key="1">
    <citation type="submission" date="2012-01" db="EMBL/GenBank/DDBJ databases">
        <authorList>
            <person name="Walter R."/>
            <person name="Schartl M."/>
            <person name="Warren W."/>
        </authorList>
    </citation>
    <scope>NUCLEOTIDE SEQUENCE [LARGE SCALE GENOMIC DNA]</scope>
    <source>
        <strain evidence="3">JP 163 A</strain>
    </source>
</reference>
<name>A0A3B5PQH8_XIPMA</name>
<dbReference type="GeneTree" id="ENSGT01150000289551"/>
<dbReference type="InParanoid" id="A0A3B5PQH8"/>
<dbReference type="AlphaFoldDB" id="A0A3B5PQH8"/>
<reference evidence="2" key="3">
    <citation type="submission" date="2025-08" db="UniProtKB">
        <authorList>
            <consortium name="Ensembl"/>
        </authorList>
    </citation>
    <scope>IDENTIFICATION</scope>
    <source>
        <strain evidence="2">JP 163 A</strain>
    </source>
</reference>
<evidence type="ECO:0000256" key="1">
    <source>
        <dbReference type="SAM" id="MobiDB-lite"/>
    </source>
</evidence>